<gene>
    <name evidence="2" type="ORF">OGATHE_000196</name>
</gene>
<keyword evidence="3" id="KW-1185">Reference proteome</keyword>
<protein>
    <submittedName>
        <fullName evidence="2">Uncharacterized protein</fullName>
    </submittedName>
</protein>
<proteinExistence type="predicted"/>
<dbReference type="Proteomes" id="UP000788993">
    <property type="component" value="Unassembled WGS sequence"/>
</dbReference>
<organism evidence="2 3">
    <name type="scientific">Ogataea polymorpha</name>
    <dbReference type="NCBI Taxonomy" id="460523"/>
    <lineage>
        <taxon>Eukaryota</taxon>
        <taxon>Fungi</taxon>
        <taxon>Dikarya</taxon>
        <taxon>Ascomycota</taxon>
        <taxon>Saccharomycotina</taxon>
        <taxon>Pichiomycetes</taxon>
        <taxon>Pichiales</taxon>
        <taxon>Pichiaceae</taxon>
        <taxon>Ogataea</taxon>
    </lineage>
</organism>
<evidence type="ECO:0000313" key="3">
    <source>
        <dbReference type="Proteomes" id="UP000788993"/>
    </source>
</evidence>
<feature type="region of interest" description="Disordered" evidence="1">
    <location>
        <begin position="28"/>
        <end position="93"/>
    </location>
</feature>
<comment type="caution">
    <text evidence="2">The sequence shown here is derived from an EMBL/GenBank/DDBJ whole genome shotgun (WGS) entry which is preliminary data.</text>
</comment>
<name>A0A9P8TH42_9ASCO</name>
<sequence>MADKMENPEEKIQEGLFDRIINNLVSRHRKELTPDTAERERGQDQRAARRDRETEREDRACERAVGELSQKRGVSSGQDGGARRANRIADHGP</sequence>
<accession>A0A9P8TH42</accession>
<feature type="compositionally biased region" description="Basic and acidic residues" evidence="1">
    <location>
        <begin position="31"/>
        <end position="65"/>
    </location>
</feature>
<dbReference type="AlphaFoldDB" id="A0A9P8TH42"/>
<evidence type="ECO:0000256" key="1">
    <source>
        <dbReference type="SAM" id="MobiDB-lite"/>
    </source>
</evidence>
<dbReference type="EMBL" id="JAEUBD010000014">
    <property type="protein sequence ID" value="KAH3678646.1"/>
    <property type="molecule type" value="Genomic_DNA"/>
</dbReference>
<evidence type="ECO:0000313" key="2">
    <source>
        <dbReference type="EMBL" id="KAH3678646.1"/>
    </source>
</evidence>
<reference evidence="2" key="2">
    <citation type="submission" date="2021-01" db="EMBL/GenBank/DDBJ databases">
        <authorList>
            <person name="Schikora-Tamarit M.A."/>
        </authorList>
    </citation>
    <scope>NUCLEOTIDE SEQUENCE</scope>
    <source>
        <strain evidence="2">NCAIM Y.01608</strain>
    </source>
</reference>
<reference evidence="2" key="1">
    <citation type="journal article" date="2021" name="Open Biol.">
        <title>Shared evolutionary footprints suggest mitochondrial oxidative damage underlies multiple complex I losses in fungi.</title>
        <authorList>
            <person name="Schikora-Tamarit M.A."/>
            <person name="Marcet-Houben M."/>
            <person name="Nosek J."/>
            <person name="Gabaldon T."/>
        </authorList>
    </citation>
    <scope>NUCLEOTIDE SEQUENCE</scope>
    <source>
        <strain evidence="2">NCAIM Y.01608</strain>
    </source>
</reference>